<dbReference type="OrthoDB" id="1470350at2759"/>
<comment type="similarity">
    <text evidence="1">Belongs to the cytochrome P450 family.</text>
</comment>
<evidence type="ECO:0000256" key="2">
    <source>
        <dbReference type="PIRSR" id="PIRSR602401-1"/>
    </source>
</evidence>
<protein>
    <recommendedName>
        <fullName evidence="7">Cytochrome P450</fullName>
    </recommendedName>
</protein>
<comment type="caution">
    <text evidence="3">The sequence shown here is derived from an EMBL/GenBank/DDBJ whole genome shotgun (WGS) entry which is preliminary data.</text>
</comment>
<dbReference type="PRINTS" id="PR00463">
    <property type="entry name" value="EP450I"/>
</dbReference>
<proteinExistence type="inferred from homology"/>
<keyword evidence="2" id="KW-0408">Iron</keyword>
<dbReference type="GO" id="GO:0016020">
    <property type="term" value="C:membrane"/>
    <property type="evidence" value="ECO:0007669"/>
    <property type="project" value="TreeGrafter"/>
</dbReference>
<dbReference type="AlphaFoldDB" id="A0A813PKC2"/>
<dbReference type="EMBL" id="CAJNOJ010000006">
    <property type="protein sequence ID" value="CAF0754125.1"/>
    <property type="molecule type" value="Genomic_DNA"/>
</dbReference>
<dbReference type="Proteomes" id="UP000663828">
    <property type="component" value="Unassembled WGS sequence"/>
</dbReference>
<evidence type="ECO:0000313" key="6">
    <source>
        <dbReference type="Proteomes" id="UP000663852"/>
    </source>
</evidence>
<evidence type="ECO:0000313" key="5">
    <source>
        <dbReference type="Proteomes" id="UP000663828"/>
    </source>
</evidence>
<dbReference type="InterPro" id="IPR002401">
    <property type="entry name" value="Cyt_P450_E_grp-I"/>
</dbReference>
<dbReference type="Gene3D" id="1.10.630.10">
    <property type="entry name" value="Cytochrome P450"/>
    <property type="match status" value="1"/>
</dbReference>
<dbReference type="PRINTS" id="PR00385">
    <property type="entry name" value="P450"/>
</dbReference>
<evidence type="ECO:0000256" key="1">
    <source>
        <dbReference type="ARBA" id="ARBA00010617"/>
    </source>
</evidence>
<organism evidence="3 6">
    <name type="scientific">Adineta ricciae</name>
    <name type="common">Rotifer</name>
    <dbReference type="NCBI Taxonomy" id="249248"/>
    <lineage>
        <taxon>Eukaryota</taxon>
        <taxon>Metazoa</taxon>
        <taxon>Spiralia</taxon>
        <taxon>Gnathifera</taxon>
        <taxon>Rotifera</taxon>
        <taxon>Eurotatoria</taxon>
        <taxon>Bdelloidea</taxon>
        <taxon>Adinetida</taxon>
        <taxon>Adinetidae</taxon>
        <taxon>Adineta</taxon>
    </lineage>
</organism>
<name>A0A813PKC2_ADIRI</name>
<evidence type="ECO:0000313" key="4">
    <source>
        <dbReference type="EMBL" id="CAF1278158.1"/>
    </source>
</evidence>
<dbReference type="InterPro" id="IPR036396">
    <property type="entry name" value="Cyt_P450_sf"/>
</dbReference>
<dbReference type="EMBL" id="CAJNOR010002323">
    <property type="protein sequence ID" value="CAF1278158.1"/>
    <property type="molecule type" value="Genomic_DNA"/>
</dbReference>
<accession>A0A813PKC2</accession>
<keyword evidence="5" id="KW-1185">Reference proteome</keyword>
<dbReference type="GO" id="GO:0004497">
    <property type="term" value="F:monooxygenase activity"/>
    <property type="evidence" value="ECO:0007669"/>
    <property type="project" value="InterPro"/>
</dbReference>
<dbReference type="PANTHER" id="PTHR24280:SF4">
    <property type="entry name" value="CYTOCHROME P450 20A1"/>
    <property type="match status" value="1"/>
</dbReference>
<dbReference type="InterPro" id="IPR052666">
    <property type="entry name" value="CYP450_20A1-like"/>
</dbReference>
<evidence type="ECO:0000313" key="3">
    <source>
        <dbReference type="EMBL" id="CAF0754125.1"/>
    </source>
</evidence>
<evidence type="ECO:0008006" key="7">
    <source>
        <dbReference type="Google" id="ProtNLM"/>
    </source>
</evidence>
<dbReference type="CDD" id="cd00302">
    <property type="entry name" value="cytochrome_P450"/>
    <property type="match status" value="1"/>
</dbReference>
<gene>
    <name evidence="3" type="ORF">EDS130_LOCUS2448</name>
    <name evidence="4" type="ORF">XAT740_LOCUS27668</name>
</gene>
<dbReference type="Pfam" id="PF00067">
    <property type="entry name" value="p450"/>
    <property type="match status" value="1"/>
</dbReference>
<dbReference type="GO" id="GO:0016705">
    <property type="term" value="F:oxidoreductase activity, acting on paired donors, with incorporation or reduction of molecular oxygen"/>
    <property type="evidence" value="ECO:0007669"/>
    <property type="project" value="InterPro"/>
</dbReference>
<keyword evidence="2" id="KW-0349">Heme</keyword>
<dbReference type="Proteomes" id="UP000663852">
    <property type="component" value="Unassembled WGS sequence"/>
</dbReference>
<dbReference type="PANTHER" id="PTHR24280">
    <property type="entry name" value="CYTOCHROME P450 20A1"/>
    <property type="match status" value="1"/>
</dbReference>
<reference evidence="3" key="1">
    <citation type="submission" date="2021-02" db="EMBL/GenBank/DDBJ databases">
        <authorList>
            <person name="Nowell W R."/>
        </authorList>
    </citation>
    <scope>NUCLEOTIDE SEQUENCE</scope>
</reference>
<keyword evidence="2" id="KW-0479">Metal-binding</keyword>
<feature type="binding site" description="axial binding residue" evidence="2">
    <location>
        <position position="417"/>
    </location>
    <ligand>
        <name>heme</name>
        <dbReference type="ChEBI" id="CHEBI:30413"/>
    </ligand>
    <ligandPart>
        <name>Fe</name>
        <dbReference type="ChEBI" id="CHEBI:18248"/>
    </ligandPart>
</feature>
<sequence>MILSIIFISIILILNLVWLKYRRKIQNKFTIPGLSASNPELGNLDDIGRSGSLHEFLTKLHKKFGPIASFYWGKQRVVSIASPEAFHETRRLFDRPVSLFAPFEPLIGANSIQYANGDIGRYRRKNHYDVALSPIALRGHFFDIFQRVLRDKMVTWQSNEGKPLALHAEMLSMAIRSITLAAFGSTIVFGDEKRIEEAYNTCWHEMEMRIQGHKMDSKREVQFNEARNYFLEKVKEIIAECRQQSGDKEKCFIDYLLADEEHVLSEEHICDEVITMFVGGFHTTGNLLTWILYYLAENQSVQQRLYEELVETYEAEFPSFEQIDQMTYLTNIINESLRLSVLAPWAARVSPNEEVIVCGQIIPAGTPIIQALGVVLKDEKIWTDPSVFNPDRFNDANKKKISSLAFAPFGFAGKRICPGYRFAQYEASLFIAGIIRTYKVTLANPTSPVIPVHGLVTTPKDETFIVFTQRNGLK</sequence>
<dbReference type="GO" id="GO:0020037">
    <property type="term" value="F:heme binding"/>
    <property type="evidence" value="ECO:0007669"/>
    <property type="project" value="InterPro"/>
</dbReference>
<dbReference type="GO" id="GO:0005506">
    <property type="term" value="F:iron ion binding"/>
    <property type="evidence" value="ECO:0007669"/>
    <property type="project" value="InterPro"/>
</dbReference>
<dbReference type="InterPro" id="IPR001128">
    <property type="entry name" value="Cyt_P450"/>
</dbReference>
<comment type="cofactor">
    <cofactor evidence="2">
        <name>heme</name>
        <dbReference type="ChEBI" id="CHEBI:30413"/>
    </cofactor>
</comment>
<dbReference type="SUPFAM" id="SSF48264">
    <property type="entry name" value="Cytochrome P450"/>
    <property type="match status" value="1"/>
</dbReference>